<keyword evidence="1" id="KW-0472">Membrane</keyword>
<keyword evidence="1" id="KW-0812">Transmembrane</keyword>
<evidence type="ECO:0000313" key="2">
    <source>
        <dbReference type="EMBL" id="GGF07018.1"/>
    </source>
</evidence>
<organism evidence="2 3">
    <name type="scientific">Hymenobacter cavernae</name>
    <dbReference type="NCBI Taxonomy" id="2044852"/>
    <lineage>
        <taxon>Bacteria</taxon>
        <taxon>Pseudomonadati</taxon>
        <taxon>Bacteroidota</taxon>
        <taxon>Cytophagia</taxon>
        <taxon>Cytophagales</taxon>
        <taxon>Hymenobacteraceae</taxon>
        <taxon>Hymenobacter</taxon>
    </lineage>
</organism>
<dbReference type="Proteomes" id="UP000632273">
    <property type="component" value="Unassembled WGS sequence"/>
</dbReference>
<feature type="transmembrane region" description="Helical" evidence="1">
    <location>
        <begin position="21"/>
        <end position="45"/>
    </location>
</feature>
<accession>A0ABQ1TYL8</accession>
<comment type="caution">
    <text evidence="2">The sequence shown here is derived from an EMBL/GenBank/DDBJ whole genome shotgun (WGS) entry which is preliminary data.</text>
</comment>
<gene>
    <name evidence="2" type="ORF">GCM10011383_17590</name>
</gene>
<evidence type="ECO:0000256" key="1">
    <source>
        <dbReference type="SAM" id="Phobius"/>
    </source>
</evidence>
<sequence>MARNKHYKLAPERKRRKFLKAGAGCLHVLLLLTGIPGAFIIYFSIRSYYLRTEGIVTKAVIIDDKNYFGNGTVSHDFSYSYRFTVNGEEYTGDSRSRDYSVGQTIKVKYAANHPYFNEVSEPK</sequence>
<keyword evidence="1" id="KW-1133">Transmembrane helix</keyword>
<dbReference type="RefSeq" id="WP_188813237.1">
    <property type="nucleotide sequence ID" value="NZ_BMHT01000003.1"/>
</dbReference>
<dbReference type="EMBL" id="BMHT01000003">
    <property type="protein sequence ID" value="GGF07018.1"/>
    <property type="molecule type" value="Genomic_DNA"/>
</dbReference>
<proteinExistence type="predicted"/>
<name>A0ABQ1TYL8_9BACT</name>
<protein>
    <recommendedName>
        <fullName evidence="4">DUF3592 domain-containing protein</fullName>
    </recommendedName>
</protein>
<keyword evidence="3" id="KW-1185">Reference proteome</keyword>
<evidence type="ECO:0000313" key="3">
    <source>
        <dbReference type="Proteomes" id="UP000632273"/>
    </source>
</evidence>
<reference evidence="3" key="1">
    <citation type="journal article" date="2019" name="Int. J. Syst. Evol. Microbiol.">
        <title>The Global Catalogue of Microorganisms (GCM) 10K type strain sequencing project: providing services to taxonomists for standard genome sequencing and annotation.</title>
        <authorList>
            <consortium name="The Broad Institute Genomics Platform"/>
            <consortium name="The Broad Institute Genome Sequencing Center for Infectious Disease"/>
            <person name="Wu L."/>
            <person name="Ma J."/>
        </authorList>
    </citation>
    <scope>NUCLEOTIDE SEQUENCE [LARGE SCALE GENOMIC DNA]</scope>
    <source>
        <strain evidence="3">CGMCC 1.15197</strain>
    </source>
</reference>
<evidence type="ECO:0008006" key="4">
    <source>
        <dbReference type="Google" id="ProtNLM"/>
    </source>
</evidence>